<keyword evidence="19" id="KW-1185">Reference proteome</keyword>
<keyword evidence="5" id="KW-0475">Mercuric resistance</keyword>
<dbReference type="PROSITE" id="PS50846">
    <property type="entry name" value="HMA_2"/>
    <property type="match status" value="1"/>
</dbReference>
<dbReference type="InterPro" id="IPR036163">
    <property type="entry name" value="HMA_dom_sf"/>
</dbReference>
<evidence type="ECO:0000259" key="17">
    <source>
        <dbReference type="PROSITE" id="PS50846"/>
    </source>
</evidence>
<name>S0EYN8_CHTCT</name>
<feature type="chain" id="PRO_5004496523" description="Mercuric transport protein MerT" evidence="16">
    <location>
        <begin position="20"/>
        <end position="218"/>
    </location>
</feature>
<comment type="subcellular location">
    <subcellularLocation>
        <location evidence="1">Cell inner membrane</location>
        <topology evidence="1">Multi-pass membrane protein</topology>
    </subcellularLocation>
</comment>
<keyword evidence="10" id="KW-0476">Mercury</keyword>
<evidence type="ECO:0000256" key="14">
    <source>
        <dbReference type="ARBA" id="ARBA00045720"/>
    </source>
</evidence>
<keyword evidence="8 15" id="KW-0812">Transmembrane</keyword>
<accession>S0EYN8</accession>
<dbReference type="PROSITE" id="PS51257">
    <property type="entry name" value="PROKAR_LIPOPROTEIN"/>
    <property type="match status" value="1"/>
</dbReference>
<dbReference type="Pfam" id="PF00403">
    <property type="entry name" value="HMA"/>
    <property type="match status" value="1"/>
</dbReference>
<dbReference type="Gene3D" id="3.30.70.100">
    <property type="match status" value="1"/>
</dbReference>
<evidence type="ECO:0000256" key="15">
    <source>
        <dbReference type="SAM" id="Phobius"/>
    </source>
</evidence>
<comment type="function">
    <text evidence="14">Involved in mercury resistance. Probably transfers a mercuric ion from the periplasmic Hg(2+)-binding protein MerP to the cytoplasmic mercuric reductase MerA.</text>
</comment>
<dbReference type="HOGENOM" id="CLU_118124_0_0_0"/>
<keyword evidence="12 15" id="KW-0472">Membrane</keyword>
<evidence type="ECO:0000313" key="18">
    <source>
        <dbReference type="EMBL" id="CCW35066.1"/>
    </source>
</evidence>
<proteinExistence type="inferred from homology"/>
<dbReference type="InterPro" id="IPR006121">
    <property type="entry name" value="HMA_dom"/>
</dbReference>
<evidence type="ECO:0000256" key="9">
    <source>
        <dbReference type="ARBA" id="ARBA00022723"/>
    </source>
</evidence>
<evidence type="ECO:0000256" key="12">
    <source>
        <dbReference type="ARBA" id="ARBA00023136"/>
    </source>
</evidence>
<dbReference type="SUPFAM" id="SSF55008">
    <property type="entry name" value="HMA, heavy metal-associated domain"/>
    <property type="match status" value="1"/>
</dbReference>
<dbReference type="CDD" id="cd00371">
    <property type="entry name" value="HMA"/>
    <property type="match status" value="1"/>
</dbReference>
<gene>
    <name evidence="18" type="ORF">CCALI_01248</name>
</gene>
<organism evidence="18 19">
    <name type="scientific">Chthonomonas calidirosea (strain DSM 23976 / ICMP 18418 / T49)</name>
    <dbReference type="NCBI Taxonomy" id="1303518"/>
    <lineage>
        <taxon>Bacteria</taxon>
        <taxon>Bacillati</taxon>
        <taxon>Armatimonadota</taxon>
        <taxon>Chthonomonadia</taxon>
        <taxon>Chthonomonadales</taxon>
        <taxon>Chthonomonadaceae</taxon>
        <taxon>Chthonomonas</taxon>
    </lineage>
</organism>
<evidence type="ECO:0000256" key="11">
    <source>
        <dbReference type="ARBA" id="ARBA00022989"/>
    </source>
</evidence>
<reference evidence="19" key="1">
    <citation type="submission" date="2013-03" db="EMBL/GenBank/DDBJ databases">
        <title>Genome sequence of Chthonomonas calidirosea, the first sequenced genome from the Armatimonadetes phylum (formally candidate division OP10).</title>
        <authorList>
            <person name="Lee K.C.Y."/>
            <person name="Morgan X.C."/>
            <person name="Dunfield P.F."/>
            <person name="Tamas I."/>
            <person name="Houghton K.M."/>
            <person name="Vyssotski M."/>
            <person name="Ryan J.L.J."/>
            <person name="Lagutin K."/>
            <person name="McDonald I.R."/>
            <person name="Stott M.B."/>
        </authorList>
    </citation>
    <scope>NUCLEOTIDE SEQUENCE [LARGE SCALE GENOMIC DNA]</scope>
    <source>
        <strain evidence="19">DSM 23976 / ICMP 18418 / T49</strain>
    </source>
</reference>
<evidence type="ECO:0000256" key="4">
    <source>
        <dbReference type="ARBA" id="ARBA00022448"/>
    </source>
</evidence>
<feature type="transmembrane region" description="Helical" evidence="15">
    <location>
        <begin position="94"/>
        <end position="112"/>
    </location>
</feature>
<feature type="transmembrane region" description="Helical" evidence="15">
    <location>
        <begin position="45"/>
        <end position="65"/>
    </location>
</feature>
<keyword evidence="16" id="KW-0732">Signal</keyword>
<dbReference type="InParanoid" id="S0EYN8"/>
<dbReference type="GO" id="GO:0015097">
    <property type="term" value="F:mercury ion transmembrane transporter activity"/>
    <property type="evidence" value="ECO:0007669"/>
    <property type="project" value="InterPro"/>
</dbReference>
<keyword evidence="7" id="KW-0997">Cell inner membrane</keyword>
<comment type="similarity">
    <text evidence="2">Belongs to the MerT family.</text>
</comment>
<evidence type="ECO:0000256" key="13">
    <source>
        <dbReference type="ARBA" id="ARBA00030934"/>
    </source>
</evidence>
<sequence length="218" mass="23510">MKKMGFLVGAVLTALAASACCVLPALLGAIGAGTAAGFGAVLTPYRPYFIALTLLFLGTGFYFAYRSEPSEEGSCCATDSPTGRLRLSRKISRFILWGVTALVLATILYPWLSEEKLRRENQQAQIAFSQDTSRSAATTAVFTVKELDCAACALRIQQALTHLKGVYAVRTDLKTRRVTVLYNPKQVAPAALQAQLTRQGFTVYGLADSKAKGERCCP</sequence>
<dbReference type="RefSeq" id="WP_016482608.1">
    <property type="nucleotide sequence ID" value="NC_021487.1"/>
</dbReference>
<evidence type="ECO:0000256" key="10">
    <source>
        <dbReference type="ARBA" id="ARBA00022914"/>
    </source>
</evidence>
<evidence type="ECO:0000256" key="5">
    <source>
        <dbReference type="ARBA" id="ARBA00022466"/>
    </source>
</evidence>
<keyword evidence="4" id="KW-0813">Transport</keyword>
<evidence type="ECO:0000256" key="1">
    <source>
        <dbReference type="ARBA" id="ARBA00004429"/>
    </source>
</evidence>
<dbReference type="STRING" id="454171.CP488_02847"/>
<evidence type="ECO:0000256" key="16">
    <source>
        <dbReference type="SAM" id="SignalP"/>
    </source>
</evidence>
<dbReference type="InterPro" id="IPR003457">
    <property type="entry name" value="Transprt_MerT"/>
</dbReference>
<keyword evidence="11 15" id="KW-1133">Transmembrane helix</keyword>
<protein>
    <recommendedName>
        <fullName evidence="3">Mercuric transport protein MerT</fullName>
    </recommendedName>
    <alternativeName>
        <fullName evidence="13">Mercury ion transport protein</fullName>
    </alternativeName>
</protein>
<evidence type="ECO:0000313" key="19">
    <source>
        <dbReference type="Proteomes" id="UP000014227"/>
    </source>
</evidence>
<dbReference type="GO" id="GO:0005886">
    <property type="term" value="C:plasma membrane"/>
    <property type="evidence" value="ECO:0007669"/>
    <property type="project" value="UniProtKB-SubCell"/>
</dbReference>
<dbReference type="AlphaFoldDB" id="S0EYN8"/>
<evidence type="ECO:0000256" key="3">
    <source>
        <dbReference type="ARBA" id="ARBA00017053"/>
    </source>
</evidence>
<feature type="signal peptide" evidence="16">
    <location>
        <begin position="1"/>
        <end position="19"/>
    </location>
</feature>
<dbReference type="Proteomes" id="UP000014227">
    <property type="component" value="Chromosome I"/>
</dbReference>
<dbReference type="GO" id="GO:0046872">
    <property type="term" value="F:metal ion binding"/>
    <property type="evidence" value="ECO:0007669"/>
    <property type="project" value="UniProtKB-KW"/>
</dbReference>
<evidence type="ECO:0000256" key="6">
    <source>
        <dbReference type="ARBA" id="ARBA00022475"/>
    </source>
</evidence>
<evidence type="ECO:0000256" key="2">
    <source>
        <dbReference type="ARBA" id="ARBA00008224"/>
    </source>
</evidence>
<feature type="domain" description="HMA" evidence="17">
    <location>
        <begin position="138"/>
        <end position="204"/>
    </location>
</feature>
<keyword evidence="9" id="KW-0479">Metal-binding</keyword>
<evidence type="ECO:0000256" key="8">
    <source>
        <dbReference type="ARBA" id="ARBA00022692"/>
    </source>
</evidence>
<dbReference type="PATRIC" id="fig|1303518.3.peg.1270"/>
<keyword evidence="6" id="KW-1003">Cell membrane</keyword>
<dbReference type="Pfam" id="PF02411">
    <property type="entry name" value="MerT"/>
    <property type="match status" value="1"/>
</dbReference>
<dbReference type="EMBL" id="HF951689">
    <property type="protein sequence ID" value="CCW35066.1"/>
    <property type="molecule type" value="Genomic_DNA"/>
</dbReference>
<dbReference type="eggNOG" id="COG2608">
    <property type="taxonomic scope" value="Bacteria"/>
</dbReference>
<dbReference type="KEGG" id="ccz:CCALI_01248"/>
<evidence type="ECO:0000256" key="7">
    <source>
        <dbReference type="ARBA" id="ARBA00022519"/>
    </source>
</evidence>